<feature type="compositionally biased region" description="Polar residues" evidence="1">
    <location>
        <begin position="54"/>
        <end position="70"/>
    </location>
</feature>
<evidence type="ECO:0000256" key="1">
    <source>
        <dbReference type="SAM" id="MobiDB-lite"/>
    </source>
</evidence>
<evidence type="ECO:0000313" key="2">
    <source>
        <dbReference type="EMBL" id="MDR7379209.1"/>
    </source>
</evidence>
<name>A0ABU2CCZ2_9BURK</name>
<keyword evidence="3" id="KW-1185">Reference proteome</keyword>
<feature type="compositionally biased region" description="Polar residues" evidence="1">
    <location>
        <begin position="28"/>
        <end position="37"/>
    </location>
</feature>
<protein>
    <submittedName>
        <fullName evidence="2">Uncharacterized protein</fullName>
    </submittedName>
</protein>
<dbReference type="Proteomes" id="UP001180487">
    <property type="component" value="Unassembled WGS sequence"/>
</dbReference>
<proteinExistence type="predicted"/>
<gene>
    <name evidence="2" type="ORF">J2X19_003903</name>
</gene>
<dbReference type="RefSeq" id="WP_310375677.1">
    <property type="nucleotide sequence ID" value="NZ_JAVDXT010000004.1"/>
</dbReference>
<sequence length="70" mass="7075">MAISSVTSATAVPAPQKASATAPIDPQKTANKDSTAGETAPSANFHVKMPPQPTSNALGHTIGQHLNLQA</sequence>
<comment type="caution">
    <text evidence="2">The sequence shown here is derived from an EMBL/GenBank/DDBJ whole genome shotgun (WGS) entry which is preliminary data.</text>
</comment>
<dbReference type="EMBL" id="JAVDXT010000004">
    <property type="protein sequence ID" value="MDR7379209.1"/>
    <property type="molecule type" value="Genomic_DNA"/>
</dbReference>
<evidence type="ECO:0000313" key="3">
    <source>
        <dbReference type="Proteomes" id="UP001180487"/>
    </source>
</evidence>
<feature type="region of interest" description="Disordered" evidence="1">
    <location>
        <begin position="1"/>
        <end position="70"/>
    </location>
</feature>
<reference evidence="2 3" key="1">
    <citation type="submission" date="2023-07" db="EMBL/GenBank/DDBJ databases">
        <title>Sorghum-associated microbial communities from plants grown in Nebraska, USA.</title>
        <authorList>
            <person name="Schachtman D."/>
        </authorList>
    </citation>
    <scope>NUCLEOTIDE SEQUENCE [LARGE SCALE GENOMIC DNA]</scope>
    <source>
        <strain evidence="2 3">BE313</strain>
    </source>
</reference>
<organism evidence="2 3">
    <name type="scientific">Rhodoferax ferrireducens</name>
    <dbReference type="NCBI Taxonomy" id="192843"/>
    <lineage>
        <taxon>Bacteria</taxon>
        <taxon>Pseudomonadati</taxon>
        <taxon>Pseudomonadota</taxon>
        <taxon>Betaproteobacteria</taxon>
        <taxon>Burkholderiales</taxon>
        <taxon>Comamonadaceae</taxon>
        <taxon>Rhodoferax</taxon>
    </lineage>
</organism>
<accession>A0ABU2CCZ2</accession>
<feature type="compositionally biased region" description="Polar residues" evidence="1">
    <location>
        <begin position="1"/>
        <end position="10"/>
    </location>
</feature>